<reference evidence="1" key="4">
    <citation type="submission" date="2025-09" db="UniProtKB">
        <authorList>
            <consortium name="Ensembl"/>
        </authorList>
    </citation>
    <scope>IDENTIFICATION</scope>
</reference>
<keyword evidence="2" id="KW-1185">Reference proteome</keyword>
<reference evidence="1" key="2">
    <citation type="journal article" date="2008" name="Genome Biol.">
        <title>Improved genome assembly and evidence-based global gene model set for the chordate Ciona intestinalis: new insight into intron and operon populations.</title>
        <authorList>
            <person name="Satou Y."/>
            <person name="Mineta K."/>
            <person name="Ogasawara M."/>
            <person name="Sasakura Y."/>
            <person name="Shoguchi E."/>
            <person name="Ueno K."/>
            <person name="Yamada L."/>
            <person name="Matsumoto J."/>
            <person name="Wasserscheid J."/>
            <person name="Dewar K."/>
            <person name="Wiley G.B."/>
            <person name="Macmil S.L."/>
            <person name="Roe B.A."/>
            <person name="Zeller R.W."/>
            <person name="Hastings K.E."/>
            <person name="Lemaire P."/>
            <person name="Lindquist E."/>
            <person name="Endo T."/>
            <person name="Hotta K."/>
            <person name="Inaba K."/>
        </authorList>
    </citation>
    <scope>NUCLEOTIDE SEQUENCE [LARGE SCALE GENOMIC DNA]</scope>
    <source>
        <strain evidence="1">wild type</strain>
    </source>
</reference>
<proteinExistence type="predicted"/>
<dbReference type="EMBL" id="EAAA01001773">
    <property type="status" value="NOT_ANNOTATED_CDS"/>
    <property type="molecule type" value="Genomic_DNA"/>
</dbReference>
<dbReference type="Ensembl" id="ENSCINT00000032787.1">
    <property type="protein sequence ID" value="ENSCINP00000035376.1"/>
    <property type="gene ID" value="ENSCING00000020690.1"/>
</dbReference>
<dbReference type="AlphaFoldDB" id="H2Y0E2"/>
<dbReference type="Proteomes" id="UP000008144">
    <property type="component" value="Chromosome 3"/>
</dbReference>
<name>H2Y0E2_CIOIN</name>
<accession>H2Y0E2</accession>
<evidence type="ECO:0000313" key="2">
    <source>
        <dbReference type="Proteomes" id="UP000008144"/>
    </source>
</evidence>
<dbReference type="InParanoid" id="H2Y0E2"/>
<organism evidence="1 2">
    <name type="scientific">Ciona intestinalis</name>
    <name type="common">Transparent sea squirt</name>
    <name type="synonym">Ascidia intestinalis</name>
    <dbReference type="NCBI Taxonomy" id="7719"/>
    <lineage>
        <taxon>Eukaryota</taxon>
        <taxon>Metazoa</taxon>
        <taxon>Chordata</taxon>
        <taxon>Tunicata</taxon>
        <taxon>Ascidiacea</taxon>
        <taxon>Phlebobranchia</taxon>
        <taxon>Cionidae</taxon>
        <taxon>Ciona</taxon>
    </lineage>
</organism>
<reference evidence="1" key="3">
    <citation type="submission" date="2025-08" db="UniProtKB">
        <authorList>
            <consortium name="Ensembl"/>
        </authorList>
    </citation>
    <scope>IDENTIFICATION</scope>
</reference>
<protein>
    <submittedName>
        <fullName evidence="1">Uncharacterized protein</fullName>
    </submittedName>
</protein>
<dbReference type="HOGENOM" id="CLU_3067894_0_0_1"/>
<sequence>MKKCLFQFFCFNLKNCLNYCNCLFNDVQDKSFRRDFLHRFRSLIFIKHSLVYT</sequence>
<reference evidence="2" key="1">
    <citation type="journal article" date="2002" name="Science">
        <title>The draft genome of Ciona intestinalis: insights into chordate and vertebrate origins.</title>
        <authorList>
            <person name="Dehal P."/>
            <person name="Satou Y."/>
            <person name="Campbell R.K."/>
            <person name="Chapman J."/>
            <person name="Degnan B."/>
            <person name="De Tomaso A."/>
            <person name="Davidson B."/>
            <person name="Di Gregorio A."/>
            <person name="Gelpke M."/>
            <person name="Goodstein D.M."/>
            <person name="Harafuji N."/>
            <person name="Hastings K.E."/>
            <person name="Ho I."/>
            <person name="Hotta K."/>
            <person name="Huang W."/>
            <person name="Kawashima T."/>
            <person name="Lemaire P."/>
            <person name="Martinez D."/>
            <person name="Meinertzhagen I.A."/>
            <person name="Necula S."/>
            <person name="Nonaka M."/>
            <person name="Putnam N."/>
            <person name="Rash S."/>
            <person name="Saiga H."/>
            <person name="Satake M."/>
            <person name="Terry A."/>
            <person name="Yamada L."/>
            <person name="Wang H.G."/>
            <person name="Awazu S."/>
            <person name="Azumi K."/>
            <person name="Boore J."/>
            <person name="Branno M."/>
            <person name="Chin-Bow S."/>
            <person name="DeSantis R."/>
            <person name="Doyle S."/>
            <person name="Francino P."/>
            <person name="Keys D.N."/>
            <person name="Haga S."/>
            <person name="Hayashi H."/>
            <person name="Hino K."/>
            <person name="Imai K.S."/>
            <person name="Inaba K."/>
            <person name="Kano S."/>
            <person name="Kobayashi K."/>
            <person name="Kobayashi M."/>
            <person name="Lee B.I."/>
            <person name="Makabe K.W."/>
            <person name="Manohar C."/>
            <person name="Matassi G."/>
            <person name="Medina M."/>
            <person name="Mochizuki Y."/>
            <person name="Mount S."/>
            <person name="Morishita T."/>
            <person name="Miura S."/>
            <person name="Nakayama A."/>
            <person name="Nishizaka S."/>
            <person name="Nomoto H."/>
            <person name="Ohta F."/>
            <person name="Oishi K."/>
            <person name="Rigoutsos I."/>
            <person name="Sano M."/>
            <person name="Sasaki A."/>
            <person name="Sasakura Y."/>
            <person name="Shoguchi E."/>
            <person name="Shin-i T."/>
            <person name="Spagnuolo A."/>
            <person name="Stainier D."/>
            <person name="Suzuki M.M."/>
            <person name="Tassy O."/>
            <person name="Takatori N."/>
            <person name="Tokuoka M."/>
            <person name="Yagi K."/>
            <person name="Yoshizaki F."/>
            <person name="Wada S."/>
            <person name="Zhang C."/>
            <person name="Hyatt P.D."/>
            <person name="Larimer F."/>
            <person name="Detter C."/>
            <person name="Doggett N."/>
            <person name="Glavina T."/>
            <person name="Hawkins T."/>
            <person name="Richardson P."/>
            <person name="Lucas S."/>
            <person name="Kohara Y."/>
            <person name="Levine M."/>
            <person name="Satoh N."/>
            <person name="Rokhsar D.S."/>
        </authorList>
    </citation>
    <scope>NUCLEOTIDE SEQUENCE [LARGE SCALE GENOMIC DNA]</scope>
</reference>
<evidence type="ECO:0000313" key="1">
    <source>
        <dbReference type="Ensembl" id="ENSCINP00000035376.1"/>
    </source>
</evidence>